<organism evidence="3 4">
    <name type="scientific">Sphingosinicella rhizophila</name>
    <dbReference type="NCBI Taxonomy" id="3050082"/>
    <lineage>
        <taxon>Bacteria</taxon>
        <taxon>Pseudomonadati</taxon>
        <taxon>Pseudomonadota</taxon>
        <taxon>Alphaproteobacteria</taxon>
        <taxon>Sphingomonadales</taxon>
        <taxon>Sphingosinicellaceae</taxon>
        <taxon>Sphingosinicella</taxon>
    </lineage>
</organism>
<accession>A0ABU3Q5G0</accession>
<evidence type="ECO:0000259" key="1">
    <source>
        <dbReference type="Pfam" id="PF01548"/>
    </source>
</evidence>
<evidence type="ECO:0000313" key="4">
    <source>
        <dbReference type="Proteomes" id="UP001259572"/>
    </source>
</evidence>
<dbReference type="InterPro" id="IPR002525">
    <property type="entry name" value="Transp_IS110-like_N"/>
</dbReference>
<protein>
    <submittedName>
        <fullName evidence="3">IS110 family transposase</fullName>
    </submittedName>
</protein>
<dbReference type="PANTHER" id="PTHR33055">
    <property type="entry name" value="TRANSPOSASE FOR INSERTION SEQUENCE ELEMENT IS1111A"/>
    <property type="match status" value="1"/>
</dbReference>
<dbReference type="Pfam" id="PF01548">
    <property type="entry name" value="DEDD_Tnp_IS110"/>
    <property type="match status" value="1"/>
</dbReference>
<dbReference type="Proteomes" id="UP001259572">
    <property type="component" value="Unassembled WGS sequence"/>
</dbReference>
<sequence length="360" mass="39935">MTFWVGLDLGGRETKLCVVGAQGEVIHERYCPSDAEEIHAALSAFPIEQIQLVSVEAGGGTHIVRRLRAFDYPVAIFEARTASKFLKIRRDKTDDGDARGLADLGRLGQSTVSRVRLKGLERQQLRSRLMVRHKLVRHRVAVDNVIRDLLTLYGGTWKRTEATGGTRIWGQEQIELIKAAQNVDRTAELCPLIELSEALQSYLKETDKWLLKRAEGNPLCRRFMEIPGVGPICALSFYTAIEDPFQFPKTSSVGSFFGLAPTVSQSGTRETRKGISKMGSRLTRMHLFVAANTFFSRYKEDAALRSWALGLAGRIGKKKAKIALARTLAMVMLAMWKDGSSFDLNHRLGSSPPAPADSSS</sequence>
<keyword evidence="4" id="KW-1185">Reference proteome</keyword>
<dbReference type="EMBL" id="JAVUPU010000003">
    <property type="protein sequence ID" value="MDT9598650.1"/>
    <property type="molecule type" value="Genomic_DNA"/>
</dbReference>
<dbReference type="InterPro" id="IPR047650">
    <property type="entry name" value="Transpos_IS110"/>
</dbReference>
<evidence type="ECO:0000259" key="2">
    <source>
        <dbReference type="Pfam" id="PF02371"/>
    </source>
</evidence>
<proteinExistence type="predicted"/>
<dbReference type="PANTHER" id="PTHR33055:SF3">
    <property type="entry name" value="PUTATIVE TRANSPOSASE FOR IS117-RELATED"/>
    <property type="match status" value="1"/>
</dbReference>
<evidence type="ECO:0000313" key="3">
    <source>
        <dbReference type="EMBL" id="MDT9598650.1"/>
    </source>
</evidence>
<feature type="domain" description="Transposase IS110-like N-terminal" evidence="1">
    <location>
        <begin position="5"/>
        <end position="153"/>
    </location>
</feature>
<dbReference type="InterPro" id="IPR003346">
    <property type="entry name" value="Transposase_20"/>
</dbReference>
<dbReference type="Pfam" id="PF02371">
    <property type="entry name" value="Transposase_20"/>
    <property type="match status" value="1"/>
</dbReference>
<dbReference type="NCBIfam" id="NF033542">
    <property type="entry name" value="transpos_IS110"/>
    <property type="match status" value="1"/>
</dbReference>
<reference evidence="3 4" key="1">
    <citation type="submission" date="2023-05" db="EMBL/GenBank/DDBJ databases">
        <authorList>
            <person name="Guo Y."/>
        </authorList>
    </citation>
    <scope>NUCLEOTIDE SEQUENCE [LARGE SCALE GENOMIC DNA]</scope>
    <source>
        <strain evidence="3 4">GR2756</strain>
    </source>
</reference>
<dbReference type="RefSeq" id="WP_315724890.1">
    <property type="nucleotide sequence ID" value="NZ_JAVUPU010000003.1"/>
</dbReference>
<name>A0ABU3Q5G0_9SPHN</name>
<comment type="caution">
    <text evidence="3">The sequence shown here is derived from an EMBL/GenBank/DDBJ whole genome shotgun (WGS) entry which is preliminary data.</text>
</comment>
<feature type="domain" description="Transposase IS116/IS110/IS902 C-terminal" evidence="2">
    <location>
        <begin position="220"/>
        <end position="299"/>
    </location>
</feature>
<gene>
    <name evidence="3" type="ORF">RQX22_06785</name>
</gene>